<protein>
    <submittedName>
        <fullName evidence="2">Uncharacterized protein</fullName>
    </submittedName>
</protein>
<sequence>MAGTPVSPKTCQPCRVPSDPAADRLVDRACADQNGRCRDVRRPPLACARDEAA</sequence>
<reference evidence="2 3" key="1">
    <citation type="submission" date="2020-07" db="EMBL/GenBank/DDBJ databases">
        <title>Sequencing the genomes of 1000 actinobacteria strains.</title>
        <authorList>
            <person name="Klenk H.-P."/>
        </authorList>
    </citation>
    <scope>NUCLEOTIDE SEQUENCE [LARGE SCALE GENOMIC DNA]</scope>
    <source>
        <strain evidence="2 3">DSM 103164</strain>
    </source>
</reference>
<dbReference type="AlphaFoldDB" id="A0A7Z0D9T8"/>
<name>A0A7Z0D9T8_9ACTN</name>
<feature type="region of interest" description="Disordered" evidence="1">
    <location>
        <begin position="1"/>
        <end position="20"/>
    </location>
</feature>
<evidence type="ECO:0000313" key="2">
    <source>
        <dbReference type="EMBL" id="NYI71323.1"/>
    </source>
</evidence>
<dbReference type="EMBL" id="JACBZS010000001">
    <property type="protein sequence ID" value="NYI71323.1"/>
    <property type="molecule type" value="Genomic_DNA"/>
</dbReference>
<comment type="caution">
    <text evidence="2">The sequence shown here is derived from an EMBL/GenBank/DDBJ whole genome shotgun (WGS) entry which is preliminary data.</text>
</comment>
<gene>
    <name evidence="2" type="ORF">GGQ54_001883</name>
</gene>
<keyword evidence="3" id="KW-1185">Reference proteome</keyword>
<proteinExistence type="predicted"/>
<evidence type="ECO:0000313" key="3">
    <source>
        <dbReference type="Proteomes" id="UP000527616"/>
    </source>
</evidence>
<evidence type="ECO:0000256" key="1">
    <source>
        <dbReference type="SAM" id="MobiDB-lite"/>
    </source>
</evidence>
<organism evidence="2 3">
    <name type="scientific">Naumannella cuiyingiana</name>
    <dbReference type="NCBI Taxonomy" id="1347891"/>
    <lineage>
        <taxon>Bacteria</taxon>
        <taxon>Bacillati</taxon>
        <taxon>Actinomycetota</taxon>
        <taxon>Actinomycetes</taxon>
        <taxon>Propionibacteriales</taxon>
        <taxon>Propionibacteriaceae</taxon>
        <taxon>Naumannella</taxon>
    </lineage>
</organism>
<accession>A0A7Z0D9T8</accession>
<dbReference type="Proteomes" id="UP000527616">
    <property type="component" value="Unassembled WGS sequence"/>
</dbReference>